<dbReference type="Gene3D" id="2.60.120.10">
    <property type="entry name" value="Jelly Rolls"/>
    <property type="match status" value="2"/>
</dbReference>
<dbReference type="AlphaFoldDB" id="A0A0A9XWC9"/>
<dbReference type="InterPro" id="IPR011051">
    <property type="entry name" value="RmlC_Cupin_sf"/>
</dbReference>
<reference evidence="17" key="4">
    <citation type="journal article" date="2016" name="Gigascience">
        <title>De novo construction of an expanded transcriptome assembly for the western tarnished plant bug, Lygus hesperus.</title>
        <authorList>
            <person name="Tassone E.E."/>
            <person name="Geib S.M."/>
            <person name="Hall B."/>
            <person name="Fabrick J.A."/>
            <person name="Brent C.S."/>
            <person name="Hull J.J."/>
        </authorList>
    </citation>
    <scope>NUCLEOTIDE SEQUENCE</scope>
</reference>
<dbReference type="InterPro" id="IPR016305">
    <property type="entry name" value="Mannose-6-P_Isomerase"/>
</dbReference>
<dbReference type="GO" id="GO:0009298">
    <property type="term" value="P:GDP-mannose biosynthetic process"/>
    <property type="evidence" value="ECO:0007669"/>
    <property type="project" value="UniProtKB-UniPathway"/>
</dbReference>
<evidence type="ECO:0000256" key="6">
    <source>
        <dbReference type="ARBA" id="ARBA00022833"/>
    </source>
</evidence>
<feature type="binding site" evidence="11">
    <location>
        <position position="257"/>
    </location>
    <ligand>
        <name>Zn(2+)</name>
        <dbReference type="ChEBI" id="CHEBI:29105"/>
    </ligand>
</feature>
<evidence type="ECO:0000259" key="13">
    <source>
        <dbReference type="Pfam" id="PF20511"/>
    </source>
</evidence>
<evidence type="ECO:0000313" key="18">
    <source>
        <dbReference type="EMBL" id="JAQ09738.1"/>
    </source>
</evidence>
<gene>
    <name evidence="15" type="primary">MPI_2</name>
    <name evidence="17" type="synonym">MPI_0</name>
    <name evidence="18" type="synonym">MPI_3</name>
    <name evidence="15" type="ORF">CM83_47572</name>
    <name evidence="17" type="ORF">g.61472</name>
    <name evidence="18" type="ORF">g.61473</name>
</gene>
<keyword evidence="6 11" id="KW-0862">Zinc</keyword>
<dbReference type="InterPro" id="IPR018050">
    <property type="entry name" value="Pmannose_isomerase-type1_CS"/>
</dbReference>
<dbReference type="PROSITE" id="PS00966">
    <property type="entry name" value="PMI_I_2"/>
    <property type="match status" value="1"/>
</dbReference>
<sequence length="396" mass="44541">MELKCVPQIYDWGKKGEASFVARLLAANNKDFKIDPNIPYAELWMGTHPNGESIIKETGEPLIDYLKKNPAKMGIAQNMLGGDLPFLFKVLSIQKALSIQAHPDKELAKKLNEVYPDRYKDKNHKPELAIALTDFECLVGFRPLNEIIRFLDIVPELSRLFSRDVLDKFSGEGQTTAAGLFNALMNTSEQKIRANLIELVERLEGSVRKVREDCLYHLINKLNTEFPHDVGCFAIYFLNYLKLKPGEAVFLPAGLPHAYLSGDIVECMACSDNVVRAGLTPKLRDVRTLCNMLDYTSFPPSTLICKSKKTDGISTIYKTPVKDFGVSMIDIPPFQTYLFPRQHSCSIIIVIDGKGDSMSFKVEPGNVVFFDTEADIEVINPNNESIKIFQAYCKLD</sequence>
<evidence type="ECO:0000256" key="12">
    <source>
        <dbReference type="RuleBase" id="RU004248"/>
    </source>
</evidence>
<evidence type="ECO:0000313" key="16">
    <source>
        <dbReference type="EMBL" id="JAG60797.1"/>
    </source>
</evidence>
<dbReference type="PIRSF" id="PIRSF001480">
    <property type="entry name" value="Mannose-6-phosphate_isomerase"/>
    <property type="match status" value="1"/>
</dbReference>
<protein>
    <recommendedName>
        <fullName evidence="4">mannose-6-phosphate isomerase</fullName>
        <ecNumber evidence="4">5.3.1.8</ecNumber>
    </recommendedName>
    <alternativeName>
        <fullName evidence="8">Phosphohexomutase</fullName>
    </alternativeName>
    <alternativeName>
        <fullName evidence="9">Phosphomannose isomerase</fullName>
    </alternativeName>
</protein>
<dbReference type="UniPathway" id="UPA00126">
    <property type="reaction ID" value="UER00423"/>
</dbReference>
<accession>A0A0A9XWC9</accession>
<name>A0A0A9XWC9_LYGHE</name>
<comment type="similarity">
    <text evidence="3">Belongs to the mannose-6-phosphate isomerase type 1 family.</text>
</comment>
<reference evidence="15" key="1">
    <citation type="journal article" date="2014" name="PLoS ONE">
        <title>Transcriptome-Based Identification of ABC Transporters in the Western Tarnished Plant Bug Lygus hesperus.</title>
        <authorList>
            <person name="Hull J.J."/>
            <person name="Chaney K."/>
            <person name="Geib S.M."/>
            <person name="Fabrick J.A."/>
            <person name="Brent C.S."/>
            <person name="Walsh D."/>
            <person name="Lavine L.C."/>
        </authorList>
    </citation>
    <scope>NUCLEOTIDE SEQUENCE</scope>
</reference>
<reference evidence="15" key="2">
    <citation type="submission" date="2014-07" db="EMBL/GenBank/DDBJ databases">
        <authorList>
            <person name="Hull J."/>
        </authorList>
    </citation>
    <scope>NUCLEOTIDE SEQUENCE</scope>
</reference>
<evidence type="ECO:0000256" key="1">
    <source>
        <dbReference type="ARBA" id="ARBA00000757"/>
    </source>
</evidence>
<comment type="catalytic activity">
    <reaction evidence="1">
        <text>D-mannose 6-phosphate = D-fructose 6-phosphate</text>
        <dbReference type="Rhea" id="RHEA:12356"/>
        <dbReference type="ChEBI" id="CHEBI:58735"/>
        <dbReference type="ChEBI" id="CHEBI:61527"/>
        <dbReference type="EC" id="5.3.1.8"/>
    </reaction>
</comment>
<dbReference type="PANTHER" id="PTHR10309:SF0">
    <property type="entry name" value="MANNOSE-6-PHOSPHATE ISOMERASE"/>
    <property type="match status" value="1"/>
</dbReference>
<evidence type="ECO:0000256" key="10">
    <source>
        <dbReference type="PIRSR" id="PIRSR001480-1"/>
    </source>
</evidence>
<dbReference type="EMBL" id="GBHO01019380">
    <property type="protein sequence ID" value="JAG24224.1"/>
    <property type="molecule type" value="Transcribed_RNA"/>
</dbReference>
<evidence type="ECO:0000256" key="7">
    <source>
        <dbReference type="ARBA" id="ARBA00023235"/>
    </source>
</evidence>
<evidence type="ECO:0000259" key="14">
    <source>
        <dbReference type="Pfam" id="PF20512"/>
    </source>
</evidence>
<dbReference type="GO" id="GO:0008270">
    <property type="term" value="F:zinc ion binding"/>
    <property type="evidence" value="ECO:0007669"/>
    <property type="project" value="InterPro"/>
</dbReference>
<reference evidence="16" key="3">
    <citation type="submission" date="2014-09" db="EMBL/GenBank/DDBJ databases">
        <authorList>
            <person name="Magalhaes I.L.F."/>
            <person name="Oliveira U."/>
            <person name="Santos F.R."/>
            <person name="Vidigal T.H.D.A."/>
            <person name="Brescovit A.D."/>
            <person name="Santos A.J."/>
        </authorList>
    </citation>
    <scope>NUCLEOTIDE SEQUENCE</scope>
</reference>
<organism evidence="15">
    <name type="scientific">Lygus hesperus</name>
    <name type="common">Western plant bug</name>
    <dbReference type="NCBI Taxonomy" id="30085"/>
    <lineage>
        <taxon>Eukaryota</taxon>
        <taxon>Metazoa</taxon>
        <taxon>Ecdysozoa</taxon>
        <taxon>Arthropoda</taxon>
        <taxon>Hexapoda</taxon>
        <taxon>Insecta</taxon>
        <taxon>Pterygota</taxon>
        <taxon>Neoptera</taxon>
        <taxon>Paraneoptera</taxon>
        <taxon>Hemiptera</taxon>
        <taxon>Heteroptera</taxon>
        <taxon>Panheteroptera</taxon>
        <taxon>Cimicomorpha</taxon>
        <taxon>Miridae</taxon>
        <taxon>Mirini</taxon>
        <taxon>Lygus</taxon>
    </lineage>
</organism>
<evidence type="ECO:0000313" key="17">
    <source>
        <dbReference type="EMBL" id="JAQ03548.1"/>
    </source>
</evidence>
<dbReference type="PRINTS" id="PR00714">
    <property type="entry name" value="MAN6PISMRASE"/>
</dbReference>
<dbReference type="EMBL" id="GDHC01015081">
    <property type="protein sequence ID" value="JAQ03548.1"/>
    <property type="molecule type" value="Transcribed_RNA"/>
</dbReference>
<keyword evidence="5 11" id="KW-0479">Metal-binding</keyword>
<feature type="domain" description="Phosphomannose isomerase type I helical insertion" evidence="14">
    <location>
        <begin position="179"/>
        <end position="238"/>
    </location>
</feature>
<dbReference type="InterPro" id="IPR014710">
    <property type="entry name" value="RmlC-like_jellyroll"/>
</dbReference>
<evidence type="ECO:0000256" key="5">
    <source>
        <dbReference type="ARBA" id="ARBA00022723"/>
    </source>
</evidence>
<comment type="pathway">
    <text evidence="2 12">Nucleotide-sugar biosynthesis; GDP-alpha-D-mannose biosynthesis; alpha-D-mannose 1-phosphate from D-fructose 6-phosphate: step 1/2.</text>
</comment>
<dbReference type="Pfam" id="PF20512">
    <property type="entry name" value="PMI_typeI_hel"/>
    <property type="match status" value="1"/>
</dbReference>
<comment type="cofactor">
    <cofactor evidence="11">
        <name>Zn(2+)</name>
        <dbReference type="ChEBI" id="CHEBI:29105"/>
    </cofactor>
    <text evidence="11">Binds 1 zinc ion per subunit.</text>
</comment>
<proteinExistence type="inferred from homology"/>
<feature type="binding site" evidence="11">
    <location>
        <position position="100"/>
    </location>
    <ligand>
        <name>Zn(2+)</name>
        <dbReference type="ChEBI" id="CHEBI:29105"/>
    </ligand>
</feature>
<dbReference type="CDD" id="cd07011">
    <property type="entry name" value="cupin_PMI_type_I_N"/>
    <property type="match status" value="1"/>
</dbReference>
<feature type="binding site" evidence="11">
    <location>
        <position position="127"/>
    </location>
    <ligand>
        <name>Zn(2+)</name>
        <dbReference type="ChEBI" id="CHEBI:29105"/>
    </ligand>
</feature>
<dbReference type="GO" id="GO:0005829">
    <property type="term" value="C:cytosol"/>
    <property type="evidence" value="ECO:0007669"/>
    <property type="project" value="TreeGrafter"/>
</dbReference>
<dbReference type="EMBL" id="GDHC01008891">
    <property type="protein sequence ID" value="JAQ09738.1"/>
    <property type="molecule type" value="Transcribed_RNA"/>
</dbReference>
<dbReference type="GO" id="GO:0004476">
    <property type="term" value="F:mannose-6-phosphate isomerase activity"/>
    <property type="evidence" value="ECO:0007669"/>
    <property type="project" value="UniProtKB-EC"/>
</dbReference>
<dbReference type="NCBIfam" id="TIGR00218">
    <property type="entry name" value="manA"/>
    <property type="match status" value="1"/>
</dbReference>
<dbReference type="EMBL" id="GBRD01005024">
    <property type="protein sequence ID" value="JAG60797.1"/>
    <property type="molecule type" value="Transcribed_RNA"/>
</dbReference>
<feature type="active site" evidence="10">
    <location>
        <position position="276"/>
    </location>
</feature>
<evidence type="ECO:0000256" key="9">
    <source>
        <dbReference type="ARBA" id="ARBA00030762"/>
    </source>
</evidence>
<feature type="domain" description="Phosphomannose isomerase type I catalytic" evidence="13">
    <location>
        <begin position="2"/>
        <end position="144"/>
    </location>
</feature>
<dbReference type="InterPro" id="IPR046457">
    <property type="entry name" value="PMI_typeI_cat"/>
</dbReference>
<dbReference type="SUPFAM" id="SSF51182">
    <property type="entry name" value="RmlC-like cupins"/>
    <property type="match status" value="1"/>
</dbReference>
<feature type="binding site" evidence="11">
    <location>
        <position position="102"/>
    </location>
    <ligand>
        <name>Zn(2+)</name>
        <dbReference type="ChEBI" id="CHEBI:29105"/>
    </ligand>
</feature>
<dbReference type="GO" id="GO:0005975">
    <property type="term" value="P:carbohydrate metabolic process"/>
    <property type="evidence" value="ECO:0007669"/>
    <property type="project" value="InterPro"/>
</dbReference>
<dbReference type="InterPro" id="IPR046458">
    <property type="entry name" value="PMI_typeI_hel"/>
</dbReference>
<evidence type="ECO:0000313" key="15">
    <source>
        <dbReference type="EMBL" id="JAG24224.1"/>
    </source>
</evidence>
<keyword evidence="7 15" id="KW-0413">Isomerase</keyword>
<evidence type="ECO:0000256" key="2">
    <source>
        <dbReference type="ARBA" id="ARBA00004666"/>
    </source>
</evidence>
<evidence type="ECO:0000256" key="8">
    <source>
        <dbReference type="ARBA" id="ARBA00029741"/>
    </source>
</evidence>
<evidence type="ECO:0000256" key="4">
    <source>
        <dbReference type="ARBA" id="ARBA00011956"/>
    </source>
</evidence>
<dbReference type="PANTHER" id="PTHR10309">
    <property type="entry name" value="MANNOSE-6-PHOSPHATE ISOMERASE"/>
    <property type="match status" value="1"/>
</dbReference>
<dbReference type="PROSITE" id="PS00965">
    <property type="entry name" value="PMI_I_1"/>
    <property type="match status" value="1"/>
</dbReference>
<dbReference type="EC" id="5.3.1.8" evidence="4"/>
<dbReference type="InterPro" id="IPR001250">
    <property type="entry name" value="Man6P_Isoase-1"/>
</dbReference>
<evidence type="ECO:0000256" key="11">
    <source>
        <dbReference type="PIRSR" id="PIRSR001480-2"/>
    </source>
</evidence>
<dbReference type="Pfam" id="PF20511">
    <property type="entry name" value="PMI_typeI_cat"/>
    <property type="match status" value="1"/>
</dbReference>
<dbReference type="Gene3D" id="1.10.441.10">
    <property type="entry name" value="Phosphomannose Isomerase, domain 2"/>
    <property type="match status" value="1"/>
</dbReference>
<evidence type="ECO:0000256" key="3">
    <source>
        <dbReference type="ARBA" id="ARBA00010772"/>
    </source>
</evidence>